<dbReference type="GO" id="GO:0005886">
    <property type="term" value="C:plasma membrane"/>
    <property type="evidence" value="ECO:0007669"/>
    <property type="project" value="UniProtKB-SubCell"/>
</dbReference>
<dbReference type="InterPro" id="IPR011527">
    <property type="entry name" value="ABC1_TM_dom"/>
</dbReference>
<keyword evidence="6" id="KW-0547">Nucleotide-binding</keyword>
<evidence type="ECO:0000256" key="1">
    <source>
        <dbReference type="ARBA" id="ARBA00004651"/>
    </source>
</evidence>
<dbReference type="Pfam" id="PF00664">
    <property type="entry name" value="ABC_membrane"/>
    <property type="match status" value="1"/>
</dbReference>
<dbReference type="PANTHER" id="PTHR43394">
    <property type="entry name" value="ATP-DEPENDENT PERMEASE MDL1, MITOCHONDRIAL"/>
    <property type="match status" value="1"/>
</dbReference>
<keyword evidence="4" id="KW-1003">Cell membrane</keyword>
<dbReference type="Gene3D" id="3.40.50.300">
    <property type="entry name" value="P-loop containing nucleotide triphosphate hydrolases"/>
    <property type="match status" value="1"/>
</dbReference>
<evidence type="ECO:0000256" key="9">
    <source>
        <dbReference type="ARBA" id="ARBA00023136"/>
    </source>
</evidence>
<protein>
    <recommendedName>
        <fullName evidence="16">ABC transporter ATP-binding protein</fullName>
    </recommendedName>
</protein>
<evidence type="ECO:0000259" key="12">
    <source>
        <dbReference type="PROSITE" id="PS50893"/>
    </source>
</evidence>
<evidence type="ECO:0000256" key="6">
    <source>
        <dbReference type="ARBA" id="ARBA00022741"/>
    </source>
</evidence>
<dbReference type="InterPro" id="IPR039421">
    <property type="entry name" value="Type_1_exporter"/>
</dbReference>
<feature type="domain" description="ABC transmembrane type-1" evidence="13">
    <location>
        <begin position="30"/>
        <end position="309"/>
    </location>
</feature>
<dbReference type="FunFam" id="3.40.50.300:FF:000221">
    <property type="entry name" value="Multidrug ABC transporter ATP-binding protein"/>
    <property type="match status" value="1"/>
</dbReference>
<evidence type="ECO:0000256" key="10">
    <source>
        <dbReference type="ARBA" id="ARBA00023251"/>
    </source>
</evidence>
<dbReference type="SMART" id="SM00382">
    <property type="entry name" value="AAA"/>
    <property type="match status" value="1"/>
</dbReference>
<evidence type="ECO:0000256" key="8">
    <source>
        <dbReference type="ARBA" id="ARBA00022989"/>
    </source>
</evidence>
<comment type="subcellular location">
    <subcellularLocation>
        <location evidence="1">Cell membrane</location>
        <topology evidence="1">Multi-pass membrane protein</topology>
    </subcellularLocation>
</comment>
<evidence type="ECO:0000256" key="11">
    <source>
        <dbReference type="SAM" id="Phobius"/>
    </source>
</evidence>
<dbReference type="InterPro" id="IPR003593">
    <property type="entry name" value="AAA+_ATPase"/>
</dbReference>
<evidence type="ECO:0000256" key="2">
    <source>
        <dbReference type="ARBA" id="ARBA00005417"/>
    </source>
</evidence>
<feature type="transmembrane region" description="Helical" evidence="11">
    <location>
        <begin position="142"/>
        <end position="162"/>
    </location>
</feature>
<evidence type="ECO:0000256" key="5">
    <source>
        <dbReference type="ARBA" id="ARBA00022692"/>
    </source>
</evidence>
<evidence type="ECO:0000259" key="13">
    <source>
        <dbReference type="PROSITE" id="PS50929"/>
    </source>
</evidence>
<dbReference type="GO" id="GO:0016887">
    <property type="term" value="F:ATP hydrolysis activity"/>
    <property type="evidence" value="ECO:0007669"/>
    <property type="project" value="InterPro"/>
</dbReference>
<dbReference type="InterPro" id="IPR003439">
    <property type="entry name" value="ABC_transporter-like_ATP-bd"/>
</dbReference>
<dbReference type="PROSITE" id="PS00211">
    <property type="entry name" value="ABC_TRANSPORTER_1"/>
    <property type="match status" value="1"/>
</dbReference>
<dbReference type="Proteomes" id="UP000032247">
    <property type="component" value="Unassembled WGS sequence"/>
</dbReference>
<proteinExistence type="inferred from homology"/>
<dbReference type="CDD" id="cd18551">
    <property type="entry name" value="ABC_6TM_LmrA_like"/>
    <property type="match status" value="1"/>
</dbReference>
<gene>
    <name evidence="14" type="ORF">SC09_contig4orf00669</name>
</gene>
<dbReference type="EMBL" id="JXBC01000013">
    <property type="protein sequence ID" value="KIU05768.1"/>
    <property type="molecule type" value="Genomic_DNA"/>
</dbReference>
<feature type="transmembrane region" description="Helical" evidence="11">
    <location>
        <begin position="249"/>
        <end position="271"/>
    </location>
</feature>
<comment type="caution">
    <text evidence="14">The sequence shown here is derived from an EMBL/GenBank/DDBJ whole genome shotgun (WGS) entry which is preliminary data.</text>
</comment>
<dbReference type="InterPro" id="IPR027417">
    <property type="entry name" value="P-loop_NTPase"/>
</dbReference>
<evidence type="ECO:0000256" key="3">
    <source>
        <dbReference type="ARBA" id="ARBA00022448"/>
    </source>
</evidence>
<dbReference type="PATRIC" id="fig|1423.173.peg.4314"/>
<evidence type="ECO:0008006" key="16">
    <source>
        <dbReference type="Google" id="ProtNLM"/>
    </source>
</evidence>
<dbReference type="Pfam" id="PF00005">
    <property type="entry name" value="ABC_tran"/>
    <property type="match status" value="1"/>
</dbReference>
<keyword evidence="8 11" id="KW-1133">Transmembrane helix</keyword>
<keyword evidence="9 11" id="KW-0472">Membrane</keyword>
<evidence type="ECO:0000313" key="14">
    <source>
        <dbReference type="EMBL" id="KIU05768.1"/>
    </source>
</evidence>
<dbReference type="SUPFAM" id="SSF52540">
    <property type="entry name" value="P-loop containing nucleoside triphosphate hydrolases"/>
    <property type="match status" value="1"/>
</dbReference>
<feature type="domain" description="ABC transporter" evidence="12">
    <location>
        <begin position="341"/>
        <end position="576"/>
    </location>
</feature>
<dbReference type="STRING" id="483913.AN935_17520"/>
<feature type="transmembrane region" description="Helical" evidence="11">
    <location>
        <begin position="283"/>
        <end position="307"/>
    </location>
</feature>
<accession>A0A0D1I9Z9</accession>
<dbReference type="InterPro" id="IPR036640">
    <property type="entry name" value="ABC1_TM_sf"/>
</dbReference>
<dbReference type="GO" id="GO:0015421">
    <property type="term" value="F:ABC-type oligopeptide transporter activity"/>
    <property type="evidence" value="ECO:0007669"/>
    <property type="project" value="TreeGrafter"/>
</dbReference>
<evidence type="ECO:0000256" key="4">
    <source>
        <dbReference type="ARBA" id="ARBA00022475"/>
    </source>
</evidence>
<evidence type="ECO:0000313" key="15">
    <source>
        <dbReference type="Proteomes" id="UP000032247"/>
    </source>
</evidence>
<name>A0A0D1I9Z9_BACIU</name>
<feature type="transmembrane region" description="Helical" evidence="11">
    <location>
        <begin position="29"/>
        <end position="49"/>
    </location>
</feature>
<dbReference type="PANTHER" id="PTHR43394:SF1">
    <property type="entry name" value="ATP-BINDING CASSETTE SUB-FAMILY B MEMBER 10, MITOCHONDRIAL"/>
    <property type="match status" value="1"/>
</dbReference>
<feature type="transmembrane region" description="Helical" evidence="11">
    <location>
        <begin position="168"/>
        <end position="185"/>
    </location>
</feature>
<evidence type="ECO:0000256" key="7">
    <source>
        <dbReference type="ARBA" id="ARBA00022840"/>
    </source>
</evidence>
<dbReference type="FunFam" id="1.20.1560.10:FF:000011">
    <property type="entry name" value="Multidrug ABC transporter ATP-binding protein"/>
    <property type="match status" value="1"/>
</dbReference>
<dbReference type="SUPFAM" id="SSF90123">
    <property type="entry name" value="ABC transporter transmembrane region"/>
    <property type="match status" value="1"/>
</dbReference>
<keyword evidence="3" id="KW-0813">Transport</keyword>
<comment type="similarity">
    <text evidence="2">Belongs to the ABC transporter superfamily.</text>
</comment>
<dbReference type="GO" id="GO:0046677">
    <property type="term" value="P:response to antibiotic"/>
    <property type="evidence" value="ECO:0007669"/>
    <property type="project" value="UniProtKB-KW"/>
</dbReference>
<organism evidence="14 15">
    <name type="scientific">Bacillus subtilis</name>
    <dbReference type="NCBI Taxonomy" id="1423"/>
    <lineage>
        <taxon>Bacteria</taxon>
        <taxon>Bacillati</taxon>
        <taxon>Bacillota</taxon>
        <taxon>Bacilli</taxon>
        <taxon>Bacillales</taxon>
        <taxon>Bacillaceae</taxon>
        <taxon>Bacillus</taxon>
    </lineage>
</organism>
<dbReference type="InterPro" id="IPR017871">
    <property type="entry name" value="ABC_transporter-like_CS"/>
</dbReference>
<feature type="transmembrane region" description="Helical" evidence="11">
    <location>
        <begin position="69"/>
        <end position="90"/>
    </location>
</feature>
<keyword evidence="10" id="KW-0046">Antibiotic resistance</keyword>
<dbReference type="Gene3D" id="1.20.1560.10">
    <property type="entry name" value="ABC transporter type 1, transmembrane domain"/>
    <property type="match status" value="1"/>
</dbReference>
<dbReference type="RefSeq" id="WP_014481006.1">
    <property type="nucleotide sequence ID" value="NZ_AP024623.1"/>
</dbReference>
<reference evidence="14 15" key="1">
    <citation type="submission" date="2014-12" db="EMBL/GenBank/DDBJ databases">
        <title>Comparative genome analysis of Bacillus coagulans HM-08, Clostridium butyricum HM-68, Bacillus subtilis HM-66 and Bacillus licheniformis BL-09.</title>
        <authorList>
            <person name="Zhang H."/>
        </authorList>
    </citation>
    <scope>NUCLEOTIDE SEQUENCE [LARGE SCALE GENOMIC DNA]</scope>
    <source>
        <strain evidence="14 15">HM-66</strain>
    </source>
</reference>
<dbReference type="AlphaFoldDB" id="A0A0D1I9Z9"/>
<dbReference type="PROSITE" id="PS50929">
    <property type="entry name" value="ABC_TM1F"/>
    <property type="match status" value="1"/>
</dbReference>
<sequence length="589" mass="64590">MPNQKQKSKSKLKPFFALVRRTNPSYGKLAFALALSVVTTLVSLLIPLLTKQLVDDFSMSNLSGTQIGLIALVFFVQAGLSAYATYALNYNGQKIISGLRELLWKKLIKLPVSYFDTNASGETVSRVTNDTMVVKELITTHISGFITGIISVIGSLTILFIMNWKLTLLVLVVVPLAALILVPIGRKMFSISRETQDETARFTGLLNQILPEIRLVKASNAEDVEYGRGKMGISSLFKLGVREAKVQSLVGPLISLVLMAALVAVIGYGGMQVSSGELTAGALVAFILYLFQIIMPMGQITTFFTQLQKSIGATERMIEILAEEEEDTVTGKQIENAHLPIQLDRVSFGYKPDQLILKEVSAVIEAGKVTAIVGPSGGGKTTLFKLLERFYSPTAGSIRLGDEPIDTYSLESWREHIGYVSQESPLMSGTIRENICYGLERDVTDAEIEKAAEMAYALNFIKELPNQFDTEVGERGIMLSGGQRQRIAIARALLRNPSILMLDEATSSLDSQSEKSVQQALEVLMEGRTTIVIAHRLSTVVDADQLLFVEKGEITGRGTHHELMASHGLYRDFAEQQLKMNADLENKAG</sequence>
<keyword evidence="7" id="KW-0067">ATP-binding</keyword>
<keyword evidence="5 11" id="KW-0812">Transmembrane</keyword>
<dbReference type="PROSITE" id="PS50893">
    <property type="entry name" value="ABC_TRANSPORTER_2"/>
    <property type="match status" value="1"/>
</dbReference>
<dbReference type="GO" id="GO:0005524">
    <property type="term" value="F:ATP binding"/>
    <property type="evidence" value="ECO:0007669"/>
    <property type="project" value="UniProtKB-KW"/>
</dbReference>